<proteinExistence type="predicted"/>
<dbReference type="EMBL" id="KZ772684">
    <property type="protein sequence ID" value="PTQ46079.1"/>
    <property type="molecule type" value="Genomic_DNA"/>
</dbReference>
<dbReference type="EMBL" id="KZ772684">
    <property type="protein sequence ID" value="PTQ46078.1"/>
    <property type="molecule type" value="Genomic_DNA"/>
</dbReference>
<reference evidence="1" key="2">
    <citation type="submission" date="2017-12" db="EMBL/GenBank/DDBJ databases">
        <title>WGS assembly of Marchantia polymorpha.</title>
        <authorList>
            <person name="Bowman J.L."/>
            <person name="Kohchi T."/>
            <person name="Yamato K.T."/>
            <person name="Jenkins J."/>
            <person name="Shu S."/>
            <person name="Ishizaki K."/>
            <person name="Yamaoka S."/>
            <person name="Nishihama R."/>
            <person name="Nakamura Y."/>
            <person name="Berger F."/>
            <person name="Adam C."/>
            <person name="Aki S.S."/>
            <person name="Althoff F."/>
            <person name="Araki T."/>
            <person name="Arteaga-Vazquez M.A."/>
            <person name="Balasubrmanian S."/>
            <person name="Bauer D."/>
            <person name="Boehm C.R."/>
            <person name="Briginshaw L."/>
            <person name="Caballero-Perez J."/>
            <person name="Catarino B."/>
            <person name="Chen F."/>
            <person name="Chiyoda S."/>
            <person name="Chovatia M."/>
            <person name="Davies K.M."/>
            <person name="Delmans M."/>
            <person name="Demura T."/>
            <person name="Dierschke T."/>
            <person name="Dolan L."/>
            <person name="Dorantes-Acosta A.E."/>
            <person name="Eklund D.M."/>
            <person name="Florent S.N."/>
            <person name="Flores-Sandoval E."/>
            <person name="Fujiyama A."/>
            <person name="Fukuzawa H."/>
            <person name="Galik B."/>
            <person name="Grimanelli D."/>
            <person name="Grimwood J."/>
            <person name="Grossniklaus U."/>
            <person name="Hamada T."/>
            <person name="Haseloff J."/>
            <person name="Hetherington A.J."/>
            <person name="Higo A."/>
            <person name="Hirakawa Y."/>
            <person name="Hundley H.N."/>
            <person name="Ikeda Y."/>
            <person name="Inoue K."/>
            <person name="Inoue S."/>
            <person name="Ishida S."/>
            <person name="Jia Q."/>
            <person name="Kakita M."/>
            <person name="Kanazawa T."/>
            <person name="Kawai Y."/>
            <person name="Kawashima T."/>
            <person name="Kennedy M."/>
            <person name="Kinose K."/>
            <person name="Kinoshita T."/>
            <person name="Kohara Y."/>
            <person name="Koide E."/>
            <person name="Komatsu K."/>
            <person name="Kopischke S."/>
            <person name="Kubo M."/>
            <person name="Kyozuka J."/>
            <person name="Lagercrantz U."/>
            <person name="Lin S.S."/>
            <person name="Lindquist E."/>
            <person name="Lipzen A.M."/>
            <person name="Lu C."/>
            <person name="Luna E.D."/>
            <person name="Martienssen R.A."/>
            <person name="Minamino N."/>
            <person name="Mizutani M."/>
            <person name="Mizutani M."/>
            <person name="Mochizuki N."/>
            <person name="Monte I."/>
            <person name="Mosher R."/>
            <person name="Nagasaki H."/>
            <person name="Nakagami H."/>
            <person name="Naramoto S."/>
            <person name="Nishitani K."/>
            <person name="Ohtani M."/>
            <person name="Okamoto T."/>
            <person name="Okumura M."/>
            <person name="Phillips J."/>
            <person name="Pollak B."/>
            <person name="Reinders A."/>
            <person name="Roevekamp M."/>
            <person name="Sano R."/>
            <person name="Sawa S."/>
            <person name="Schmid M.W."/>
            <person name="Shirakawa M."/>
            <person name="Solano R."/>
            <person name="Spunde A."/>
            <person name="Suetsugu N."/>
            <person name="Sugano S."/>
            <person name="Sugiyama A."/>
            <person name="Sun R."/>
            <person name="Suzuki Y."/>
            <person name="Takenaka M."/>
            <person name="Takezawa D."/>
            <person name="Tomogane H."/>
            <person name="Tsuzuki M."/>
            <person name="Ueda T."/>
            <person name="Umeda M."/>
            <person name="Ward J.M."/>
            <person name="Watanabe Y."/>
            <person name="Yazaki K."/>
            <person name="Yokoyama R."/>
            <person name="Yoshitake Y."/>
            <person name="Yotsui I."/>
            <person name="Zachgo S."/>
            <person name="Schmutz J."/>
        </authorList>
    </citation>
    <scope>NUCLEOTIDE SEQUENCE [LARGE SCALE GENOMIC DNA]</scope>
    <source>
        <strain evidence="1">Tak-1</strain>
    </source>
</reference>
<dbReference type="Proteomes" id="UP000244005">
    <property type="component" value="Unassembled WGS sequence"/>
</dbReference>
<dbReference type="Gramene" id="Mp8g02430.2">
    <property type="protein sequence ID" value="Mp8g02430.2.cds1"/>
    <property type="gene ID" value="Mp8g02430"/>
</dbReference>
<protein>
    <submittedName>
        <fullName evidence="1">Uncharacterized protein</fullName>
    </submittedName>
</protein>
<evidence type="ECO:0000313" key="1">
    <source>
        <dbReference type="EMBL" id="PTQ46079.1"/>
    </source>
</evidence>
<reference evidence="2" key="1">
    <citation type="journal article" date="2017" name="Cell">
        <title>Insights into land plant evolution garnered from the Marchantia polymorpha genome.</title>
        <authorList>
            <person name="Bowman J.L."/>
            <person name="Kohchi T."/>
            <person name="Yamato K.T."/>
            <person name="Jenkins J."/>
            <person name="Shu S."/>
            <person name="Ishizaki K."/>
            <person name="Yamaoka S."/>
            <person name="Nishihama R."/>
            <person name="Nakamura Y."/>
            <person name="Berger F."/>
            <person name="Adam C."/>
            <person name="Aki S.S."/>
            <person name="Althoff F."/>
            <person name="Araki T."/>
            <person name="Arteaga-Vazquez M.A."/>
            <person name="Balasubrmanian S."/>
            <person name="Barry K."/>
            <person name="Bauer D."/>
            <person name="Boehm C.R."/>
            <person name="Briginshaw L."/>
            <person name="Caballero-Perez J."/>
            <person name="Catarino B."/>
            <person name="Chen F."/>
            <person name="Chiyoda S."/>
            <person name="Chovatia M."/>
            <person name="Davies K.M."/>
            <person name="Delmans M."/>
            <person name="Demura T."/>
            <person name="Dierschke T."/>
            <person name="Dolan L."/>
            <person name="Dorantes-Acosta A.E."/>
            <person name="Eklund D.M."/>
            <person name="Florent S.N."/>
            <person name="Flores-Sandoval E."/>
            <person name="Fujiyama A."/>
            <person name="Fukuzawa H."/>
            <person name="Galik B."/>
            <person name="Grimanelli D."/>
            <person name="Grimwood J."/>
            <person name="Grossniklaus U."/>
            <person name="Hamada T."/>
            <person name="Haseloff J."/>
            <person name="Hetherington A.J."/>
            <person name="Higo A."/>
            <person name="Hirakawa Y."/>
            <person name="Hundley H.N."/>
            <person name="Ikeda Y."/>
            <person name="Inoue K."/>
            <person name="Inoue S.I."/>
            <person name="Ishida S."/>
            <person name="Jia Q."/>
            <person name="Kakita M."/>
            <person name="Kanazawa T."/>
            <person name="Kawai Y."/>
            <person name="Kawashima T."/>
            <person name="Kennedy M."/>
            <person name="Kinose K."/>
            <person name="Kinoshita T."/>
            <person name="Kohara Y."/>
            <person name="Koide E."/>
            <person name="Komatsu K."/>
            <person name="Kopischke S."/>
            <person name="Kubo M."/>
            <person name="Kyozuka J."/>
            <person name="Lagercrantz U."/>
            <person name="Lin S.S."/>
            <person name="Lindquist E."/>
            <person name="Lipzen A.M."/>
            <person name="Lu C.W."/>
            <person name="De Luna E."/>
            <person name="Martienssen R.A."/>
            <person name="Minamino N."/>
            <person name="Mizutani M."/>
            <person name="Mizutani M."/>
            <person name="Mochizuki N."/>
            <person name="Monte I."/>
            <person name="Mosher R."/>
            <person name="Nagasaki H."/>
            <person name="Nakagami H."/>
            <person name="Naramoto S."/>
            <person name="Nishitani K."/>
            <person name="Ohtani M."/>
            <person name="Okamoto T."/>
            <person name="Okumura M."/>
            <person name="Phillips J."/>
            <person name="Pollak B."/>
            <person name="Reinders A."/>
            <person name="Rovekamp M."/>
            <person name="Sano R."/>
            <person name="Sawa S."/>
            <person name="Schmid M.W."/>
            <person name="Shirakawa M."/>
            <person name="Solano R."/>
            <person name="Spunde A."/>
            <person name="Suetsugu N."/>
            <person name="Sugano S."/>
            <person name="Sugiyama A."/>
            <person name="Sun R."/>
            <person name="Suzuki Y."/>
            <person name="Takenaka M."/>
            <person name="Takezawa D."/>
            <person name="Tomogane H."/>
            <person name="Tsuzuki M."/>
            <person name="Ueda T."/>
            <person name="Umeda M."/>
            <person name="Ward J.M."/>
            <person name="Watanabe Y."/>
            <person name="Yazaki K."/>
            <person name="Yokoyama R."/>
            <person name="Yoshitake Y."/>
            <person name="Yotsui I."/>
            <person name="Zachgo S."/>
            <person name="Schmutz J."/>
        </authorList>
    </citation>
    <scope>NUCLEOTIDE SEQUENCE [LARGE SCALE GENOMIC DNA]</scope>
    <source>
        <strain evidence="2">Tak-1</strain>
    </source>
</reference>
<evidence type="ECO:0000313" key="2">
    <source>
        <dbReference type="Proteomes" id="UP000244005"/>
    </source>
</evidence>
<name>A0A2R6XJ21_MARPO</name>
<accession>A0A2R6XJ21</accession>
<organism evidence="1 2">
    <name type="scientific">Marchantia polymorpha</name>
    <name type="common">Common liverwort</name>
    <name type="synonym">Marchantia aquatica</name>
    <dbReference type="NCBI Taxonomy" id="3197"/>
    <lineage>
        <taxon>Eukaryota</taxon>
        <taxon>Viridiplantae</taxon>
        <taxon>Streptophyta</taxon>
        <taxon>Embryophyta</taxon>
        <taxon>Marchantiophyta</taxon>
        <taxon>Marchantiopsida</taxon>
        <taxon>Marchantiidae</taxon>
        <taxon>Marchantiales</taxon>
        <taxon>Marchantiaceae</taxon>
        <taxon>Marchantia</taxon>
    </lineage>
</organism>
<sequence length="171" mass="19600">MPFNSHSFSGISNRDFVSNQEGNENPTVFSEAIRRDWKVSTQTSVYSPNIQFLGFCMHIKYPLQKLWGCVRIQRGCGANFIKRGKDAESVTTVQGVLVSCVVWQRRRKCPSFSRLCFCGVISPVHKSYLETFHCLVVFSGRSLIVNFKELLLPNIVKNNAYEVVHHLRFHV</sequence>
<keyword evidence="2" id="KW-1185">Reference proteome</keyword>
<gene>
    <name evidence="1" type="ORF">MARPO_0012s0040</name>
</gene>
<dbReference type="Gramene" id="Mp8g02430.1">
    <property type="protein sequence ID" value="Mp8g02430.1.cds1"/>
    <property type="gene ID" value="Mp8g02430"/>
</dbReference>
<dbReference type="AlphaFoldDB" id="A0A2R6XJ21"/>